<evidence type="ECO:0000313" key="2">
    <source>
        <dbReference type="Proteomes" id="UP000824533"/>
    </source>
</evidence>
<dbReference type="EMBL" id="CM034403">
    <property type="protein sequence ID" value="KAJ0174650.1"/>
    <property type="molecule type" value="Genomic_DNA"/>
</dbReference>
<gene>
    <name evidence="1" type="ORF">K1T71_009758</name>
</gene>
<comment type="caution">
    <text evidence="1">The sequence shown here is derived from an EMBL/GenBank/DDBJ whole genome shotgun (WGS) entry which is preliminary data.</text>
</comment>
<reference evidence="1 2" key="1">
    <citation type="journal article" date="2021" name="Front. Genet.">
        <title>Chromosome-Level Genome Assembly Reveals Significant Gene Expansion in the Toll and IMD Signaling Pathways of Dendrolimus kikuchii.</title>
        <authorList>
            <person name="Zhou J."/>
            <person name="Wu P."/>
            <person name="Xiong Z."/>
            <person name="Liu N."/>
            <person name="Zhao N."/>
            <person name="Ji M."/>
            <person name="Qiu Y."/>
            <person name="Yang B."/>
        </authorList>
    </citation>
    <scope>NUCLEOTIDE SEQUENCE [LARGE SCALE GENOMIC DNA]</scope>
    <source>
        <strain evidence="1">Ann1</strain>
    </source>
</reference>
<name>A0ACC1CT92_9NEOP</name>
<organism evidence="1 2">
    <name type="scientific">Dendrolimus kikuchii</name>
    <dbReference type="NCBI Taxonomy" id="765133"/>
    <lineage>
        <taxon>Eukaryota</taxon>
        <taxon>Metazoa</taxon>
        <taxon>Ecdysozoa</taxon>
        <taxon>Arthropoda</taxon>
        <taxon>Hexapoda</taxon>
        <taxon>Insecta</taxon>
        <taxon>Pterygota</taxon>
        <taxon>Neoptera</taxon>
        <taxon>Endopterygota</taxon>
        <taxon>Lepidoptera</taxon>
        <taxon>Glossata</taxon>
        <taxon>Ditrysia</taxon>
        <taxon>Bombycoidea</taxon>
        <taxon>Lasiocampidae</taxon>
        <taxon>Dendrolimus</taxon>
    </lineage>
</organism>
<evidence type="ECO:0000313" key="1">
    <source>
        <dbReference type="EMBL" id="KAJ0174650.1"/>
    </source>
</evidence>
<sequence length="598" mass="68023">MDKNTFETCEYLPLNNGENVPDQFFVVQDDGTLLNQLISSEGESNLYNGTFILQPGSSSPPPQIEEPVVNQVKDESQDLNIVTVTSNSKQTSVFTEITLSDEQYRLLEQKGWILLEYNDKIFVLNTLGLHDITDNDQLIQKLRNEIQNHTNNEPSSSGSKIEVEPSSITTILDDSPIEANTNLVDESVPETTEHVEEMCLDIDKEDQEVEDQIEINDTTVAEIGSDNNKKDAKGGKVKSLKIKTKLSFKDIPDKIFLGTTRKGKNLYAKVKHCSKPLVIYEINADNQVDQLVFDPDMNRGQFLSLVYNLNRKFIDKKQHEENVVAAKSAVAEISKIHDFKHYIIGQYLFITRITHKTDDINNKRYKSKPTLLTAVVEANSNGYWELIPNPNLLDDILKGIIPEDFANNEYWKTNVSHIHIKEMKSTNNIVRVYITLGEQELCFLSLDEKPRRRSPLHACSTCAKVFSSKQEIELHQESQCLGTDDPLAIDKKETNEPYTKIINGDEEFYCCSQCDAKFMKLSTCEKHLQTHYFPKIQQKTDGGSSKSSQQSNSDTEQSDANKKHKNPVYKCTMCPGTYFHSSTYSKHLMSQHIKLELN</sequence>
<proteinExistence type="predicted"/>
<keyword evidence="2" id="KW-1185">Reference proteome</keyword>
<accession>A0ACC1CT92</accession>
<dbReference type="Proteomes" id="UP000824533">
    <property type="component" value="Linkage Group LG17"/>
</dbReference>
<protein>
    <submittedName>
        <fullName evidence="1">Uncharacterized protein</fullName>
    </submittedName>
</protein>